<keyword evidence="3" id="KW-1185">Reference proteome</keyword>
<proteinExistence type="predicted"/>
<name>A0A815GVU5_9BILA</name>
<evidence type="ECO:0000313" key="1">
    <source>
        <dbReference type="EMBL" id="CAF1343631.1"/>
    </source>
</evidence>
<dbReference type="EMBL" id="CAJNOQ010014538">
    <property type="protein sequence ID" value="CAF1343631.1"/>
    <property type="molecule type" value="Genomic_DNA"/>
</dbReference>
<dbReference type="EMBL" id="CAJOBC010060292">
    <property type="protein sequence ID" value="CAF4207342.1"/>
    <property type="molecule type" value="Genomic_DNA"/>
</dbReference>
<gene>
    <name evidence="1" type="ORF">GPM918_LOCUS30557</name>
    <name evidence="2" type="ORF">SRO942_LOCUS31176</name>
</gene>
<dbReference type="Proteomes" id="UP000681722">
    <property type="component" value="Unassembled WGS sequence"/>
</dbReference>
<accession>A0A815GVU5</accession>
<reference evidence="1" key="1">
    <citation type="submission" date="2021-02" db="EMBL/GenBank/DDBJ databases">
        <authorList>
            <person name="Nowell W R."/>
        </authorList>
    </citation>
    <scope>NUCLEOTIDE SEQUENCE</scope>
</reference>
<sequence length="117" mass="13311">MLAPRSNVRASKYYHGIIQAKIPPKRNSTSVLPPSFHFSAAQVKYGQELASLYSDEIIDMSCDNKAKVLVGTLAVSRYHQIRKFHMTHHAPNYQDHDFSTGAKITPAVYMEIRHNLR</sequence>
<comment type="caution">
    <text evidence="1">The sequence shown here is derived from an EMBL/GenBank/DDBJ whole genome shotgun (WGS) entry which is preliminary data.</text>
</comment>
<evidence type="ECO:0000313" key="2">
    <source>
        <dbReference type="EMBL" id="CAF4207342.1"/>
    </source>
</evidence>
<evidence type="ECO:0000313" key="3">
    <source>
        <dbReference type="Proteomes" id="UP000663829"/>
    </source>
</evidence>
<organism evidence="1 3">
    <name type="scientific">Didymodactylos carnosus</name>
    <dbReference type="NCBI Taxonomy" id="1234261"/>
    <lineage>
        <taxon>Eukaryota</taxon>
        <taxon>Metazoa</taxon>
        <taxon>Spiralia</taxon>
        <taxon>Gnathifera</taxon>
        <taxon>Rotifera</taxon>
        <taxon>Eurotatoria</taxon>
        <taxon>Bdelloidea</taxon>
        <taxon>Philodinida</taxon>
        <taxon>Philodinidae</taxon>
        <taxon>Didymodactylos</taxon>
    </lineage>
</organism>
<protein>
    <submittedName>
        <fullName evidence="1">Uncharacterized protein</fullName>
    </submittedName>
</protein>
<dbReference type="Proteomes" id="UP000663829">
    <property type="component" value="Unassembled WGS sequence"/>
</dbReference>
<dbReference type="AlphaFoldDB" id="A0A815GVU5"/>
<dbReference type="OrthoDB" id="10064694at2759"/>